<dbReference type="Proteomes" id="UP001140172">
    <property type="component" value="Unassembled WGS sequence"/>
</dbReference>
<protein>
    <recommendedName>
        <fullName evidence="3">protein-serine/threonine phosphatase</fullName>
        <ecNumber evidence="3">3.1.3.16</ecNumber>
    </recommendedName>
    <alternativeName>
        <fullName evidence="9">Nuclear proteasome inhibitor UBLCP1</fullName>
    </alternativeName>
</protein>
<keyword evidence="4" id="KW-0479">Metal-binding</keyword>
<evidence type="ECO:0000256" key="12">
    <source>
        <dbReference type="SAM" id="MobiDB-lite"/>
    </source>
</evidence>
<evidence type="ECO:0000259" key="13">
    <source>
        <dbReference type="PROSITE" id="PS50053"/>
    </source>
</evidence>
<evidence type="ECO:0000256" key="4">
    <source>
        <dbReference type="ARBA" id="ARBA00022723"/>
    </source>
</evidence>
<organism evidence="15 16">
    <name type="scientific">Coemansia interrupta</name>
    <dbReference type="NCBI Taxonomy" id="1126814"/>
    <lineage>
        <taxon>Eukaryota</taxon>
        <taxon>Fungi</taxon>
        <taxon>Fungi incertae sedis</taxon>
        <taxon>Zoopagomycota</taxon>
        <taxon>Kickxellomycotina</taxon>
        <taxon>Kickxellomycetes</taxon>
        <taxon>Kickxellales</taxon>
        <taxon>Kickxellaceae</taxon>
        <taxon>Coemansia</taxon>
    </lineage>
</organism>
<feature type="domain" description="Ubiquitin-like" evidence="13">
    <location>
        <begin position="25"/>
        <end position="102"/>
    </location>
</feature>
<dbReference type="OrthoDB" id="1711508at2759"/>
<sequence length="351" mass="40300">MMCDTANSEPIESASSDDEMVRESLSIEVVWKGSERYPLRIPKYATVLSVKILIEELTEIDARSQKLLGLVKGKLPKDSDTLVDLGVVDGTKVRLMGTRVGDRLKDADHHPLRQTGDVNSTGISPDTDYPWDQDTSKRGSGRSQVVSEDWKPNMEQIIQNAEIRMMNAPRLDKKLVVLDLDYTLFDCKNVSGNVADMARPGLHEFLAAIYPYYDLIVWSQTKWHVVESKITLLGMLTHPLYRITTALDISTMLTVKATRNGQLMTHQVKPLEFIWSRFPEHYSRHNTIHIDDLSRNFALNYQNGLKIRPFKRAESMTRSDRELFKLAHYLLRIALLPSFEDLDHSQWSHYR</sequence>
<dbReference type="SUPFAM" id="SSF54236">
    <property type="entry name" value="Ubiquitin-like"/>
    <property type="match status" value="1"/>
</dbReference>
<feature type="region of interest" description="Disordered" evidence="12">
    <location>
        <begin position="104"/>
        <end position="146"/>
    </location>
</feature>
<dbReference type="PROSITE" id="PS50969">
    <property type="entry name" value="FCP1"/>
    <property type="match status" value="1"/>
</dbReference>
<keyword evidence="6" id="KW-0460">Magnesium</keyword>
<evidence type="ECO:0000256" key="5">
    <source>
        <dbReference type="ARBA" id="ARBA00022801"/>
    </source>
</evidence>
<comment type="subcellular location">
    <subcellularLocation>
        <location evidence="2">Nucleus</location>
    </subcellularLocation>
</comment>
<dbReference type="GO" id="GO:0046872">
    <property type="term" value="F:metal ion binding"/>
    <property type="evidence" value="ECO:0007669"/>
    <property type="project" value="UniProtKB-KW"/>
</dbReference>
<dbReference type="GO" id="GO:0090364">
    <property type="term" value="P:regulation of proteasome assembly"/>
    <property type="evidence" value="ECO:0007669"/>
    <property type="project" value="InterPro"/>
</dbReference>
<dbReference type="InterPro" id="IPR036412">
    <property type="entry name" value="HAD-like_sf"/>
</dbReference>
<dbReference type="PANTHER" id="PTHR48493:SF1">
    <property type="entry name" value="UBIQUITIN-LIKE DOMAIN-CONTAINING CTD PHOSPHATASE 1"/>
    <property type="match status" value="1"/>
</dbReference>
<dbReference type="AlphaFoldDB" id="A0A9W8HBM5"/>
<dbReference type="Pfam" id="PF03031">
    <property type="entry name" value="NIF"/>
    <property type="match status" value="1"/>
</dbReference>
<dbReference type="EC" id="3.1.3.16" evidence="3"/>
<comment type="caution">
    <text evidence="15">The sequence shown here is derived from an EMBL/GenBank/DDBJ whole genome shotgun (WGS) entry which is preliminary data.</text>
</comment>
<evidence type="ECO:0000256" key="11">
    <source>
        <dbReference type="ARBA" id="ARBA00048336"/>
    </source>
</evidence>
<evidence type="ECO:0000256" key="1">
    <source>
        <dbReference type="ARBA" id="ARBA00001946"/>
    </source>
</evidence>
<dbReference type="InterPro" id="IPR000626">
    <property type="entry name" value="Ubiquitin-like_dom"/>
</dbReference>
<evidence type="ECO:0000256" key="3">
    <source>
        <dbReference type="ARBA" id="ARBA00013081"/>
    </source>
</evidence>
<evidence type="ECO:0000256" key="8">
    <source>
        <dbReference type="ARBA" id="ARBA00023242"/>
    </source>
</evidence>
<name>A0A9W8HBM5_9FUNG</name>
<dbReference type="InterPro" id="IPR051658">
    <property type="entry name" value="UBLCP1"/>
</dbReference>
<reference evidence="15" key="1">
    <citation type="submission" date="2022-07" db="EMBL/GenBank/DDBJ databases">
        <title>Phylogenomic reconstructions and comparative analyses of Kickxellomycotina fungi.</title>
        <authorList>
            <person name="Reynolds N.K."/>
            <person name="Stajich J.E."/>
            <person name="Barry K."/>
            <person name="Grigoriev I.V."/>
            <person name="Crous P."/>
            <person name="Smith M.E."/>
        </authorList>
    </citation>
    <scope>NUCLEOTIDE SEQUENCE</scope>
    <source>
        <strain evidence="15">BCRC 34489</strain>
    </source>
</reference>
<evidence type="ECO:0000259" key="14">
    <source>
        <dbReference type="PROSITE" id="PS50969"/>
    </source>
</evidence>
<evidence type="ECO:0000256" key="9">
    <source>
        <dbReference type="ARBA" id="ARBA00032039"/>
    </source>
</evidence>
<dbReference type="GO" id="GO:0004722">
    <property type="term" value="F:protein serine/threonine phosphatase activity"/>
    <property type="evidence" value="ECO:0007669"/>
    <property type="project" value="UniProtKB-EC"/>
</dbReference>
<dbReference type="InterPro" id="IPR023214">
    <property type="entry name" value="HAD_sf"/>
</dbReference>
<evidence type="ECO:0000256" key="6">
    <source>
        <dbReference type="ARBA" id="ARBA00022842"/>
    </source>
</evidence>
<dbReference type="EMBL" id="JANBUM010000170">
    <property type="protein sequence ID" value="KAJ2782626.1"/>
    <property type="molecule type" value="Genomic_DNA"/>
</dbReference>
<feature type="domain" description="FCP1 homology" evidence="14">
    <location>
        <begin position="169"/>
        <end position="333"/>
    </location>
</feature>
<keyword evidence="8" id="KW-0539">Nucleus</keyword>
<dbReference type="InterPro" id="IPR029071">
    <property type="entry name" value="Ubiquitin-like_domsf"/>
</dbReference>
<proteinExistence type="predicted"/>
<evidence type="ECO:0000313" key="16">
    <source>
        <dbReference type="Proteomes" id="UP001140172"/>
    </source>
</evidence>
<comment type="catalytic activity">
    <reaction evidence="11">
        <text>O-phospho-L-threonyl-[protein] + H2O = L-threonyl-[protein] + phosphate</text>
        <dbReference type="Rhea" id="RHEA:47004"/>
        <dbReference type="Rhea" id="RHEA-COMP:11060"/>
        <dbReference type="Rhea" id="RHEA-COMP:11605"/>
        <dbReference type="ChEBI" id="CHEBI:15377"/>
        <dbReference type="ChEBI" id="CHEBI:30013"/>
        <dbReference type="ChEBI" id="CHEBI:43474"/>
        <dbReference type="ChEBI" id="CHEBI:61977"/>
        <dbReference type="EC" id="3.1.3.16"/>
    </reaction>
</comment>
<dbReference type="SMART" id="SM00577">
    <property type="entry name" value="CPDc"/>
    <property type="match status" value="1"/>
</dbReference>
<comment type="cofactor">
    <cofactor evidence="1">
        <name>Mg(2+)</name>
        <dbReference type="ChEBI" id="CHEBI:18420"/>
    </cofactor>
</comment>
<keyword evidence="16" id="KW-1185">Reference proteome</keyword>
<evidence type="ECO:0000256" key="10">
    <source>
        <dbReference type="ARBA" id="ARBA00047761"/>
    </source>
</evidence>
<dbReference type="Gene3D" id="3.40.50.1000">
    <property type="entry name" value="HAD superfamily/HAD-like"/>
    <property type="match status" value="1"/>
</dbReference>
<dbReference type="GO" id="GO:0005634">
    <property type="term" value="C:nucleus"/>
    <property type="evidence" value="ECO:0007669"/>
    <property type="project" value="UniProtKB-SubCell"/>
</dbReference>
<dbReference type="SMART" id="SM00213">
    <property type="entry name" value="UBQ"/>
    <property type="match status" value="1"/>
</dbReference>
<dbReference type="SUPFAM" id="SSF56784">
    <property type="entry name" value="HAD-like"/>
    <property type="match status" value="1"/>
</dbReference>
<dbReference type="Pfam" id="PF00240">
    <property type="entry name" value="ubiquitin"/>
    <property type="match status" value="1"/>
</dbReference>
<evidence type="ECO:0000256" key="7">
    <source>
        <dbReference type="ARBA" id="ARBA00022912"/>
    </source>
</evidence>
<dbReference type="PROSITE" id="PS50053">
    <property type="entry name" value="UBIQUITIN_2"/>
    <property type="match status" value="1"/>
</dbReference>
<comment type="catalytic activity">
    <reaction evidence="10">
        <text>O-phospho-L-seryl-[protein] + H2O = L-seryl-[protein] + phosphate</text>
        <dbReference type="Rhea" id="RHEA:20629"/>
        <dbReference type="Rhea" id="RHEA-COMP:9863"/>
        <dbReference type="Rhea" id="RHEA-COMP:11604"/>
        <dbReference type="ChEBI" id="CHEBI:15377"/>
        <dbReference type="ChEBI" id="CHEBI:29999"/>
        <dbReference type="ChEBI" id="CHEBI:43474"/>
        <dbReference type="ChEBI" id="CHEBI:83421"/>
        <dbReference type="EC" id="3.1.3.16"/>
    </reaction>
</comment>
<evidence type="ECO:0000256" key="2">
    <source>
        <dbReference type="ARBA" id="ARBA00004123"/>
    </source>
</evidence>
<dbReference type="PANTHER" id="PTHR48493">
    <property type="entry name" value="UBIQUITIN-LIKE DOMAIN-CONTAINING CTD PHOSPHATASE 1"/>
    <property type="match status" value="1"/>
</dbReference>
<keyword evidence="7" id="KW-0904">Protein phosphatase</keyword>
<keyword evidence="5" id="KW-0378">Hydrolase</keyword>
<evidence type="ECO:0000313" key="15">
    <source>
        <dbReference type="EMBL" id="KAJ2782626.1"/>
    </source>
</evidence>
<dbReference type="NCBIfam" id="TIGR02245">
    <property type="entry name" value="HAD_IIID1"/>
    <property type="match status" value="1"/>
</dbReference>
<dbReference type="InterPro" id="IPR004274">
    <property type="entry name" value="FCP1_dom"/>
</dbReference>
<accession>A0A9W8HBM5</accession>
<gene>
    <name evidence="15" type="ORF">GGI15_002860</name>
</gene>
<dbReference type="InterPro" id="IPR011943">
    <property type="entry name" value="HAD-SF_hydro_IIID"/>
</dbReference>
<dbReference type="Gene3D" id="3.10.20.90">
    <property type="entry name" value="Phosphatidylinositol 3-kinase Catalytic Subunit, Chain A, domain 1"/>
    <property type="match status" value="1"/>
</dbReference>